<name>A0A934SDM5_9RHOB</name>
<accession>A0A934SDM5</accession>
<feature type="transmembrane region" description="Helical" evidence="1">
    <location>
        <begin position="108"/>
        <end position="126"/>
    </location>
</feature>
<evidence type="ECO:0000313" key="3">
    <source>
        <dbReference type="Proteomes" id="UP000640485"/>
    </source>
</evidence>
<protein>
    <recommendedName>
        <fullName evidence="4">Component of SufBCD complex</fullName>
    </recommendedName>
</protein>
<dbReference type="EMBL" id="JAEPRQ010000001">
    <property type="protein sequence ID" value="MBK4215424.1"/>
    <property type="molecule type" value="Genomic_DNA"/>
</dbReference>
<keyword evidence="1" id="KW-1133">Transmembrane helix</keyword>
<comment type="caution">
    <text evidence="2">The sequence shown here is derived from an EMBL/GenBank/DDBJ whole genome shotgun (WGS) entry which is preliminary data.</text>
</comment>
<evidence type="ECO:0000313" key="2">
    <source>
        <dbReference type="EMBL" id="MBK4215424.1"/>
    </source>
</evidence>
<dbReference type="Proteomes" id="UP000640485">
    <property type="component" value="Unassembled WGS sequence"/>
</dbReference>
<feature type="transmembrane region" description="Helical" evidence="1">
    <location>
        <begin position="166"/>
        <end position="184"/>
    </location>
</feature>
<organism evidence="2 3">
    <name type="scientific">Paracoccus caeni</name>
    <dbReference type="NCBI Taxonomy" id="657651"/>
    <lineage>
        <taxon>Bacteria</taxon>
        <taxon>Pseudomonadati</taxon>
        <taxon>Pseudomonadota</taxon>
        <taxon>Alphaproteobacteria</taxon>
        <taxon>Rhodobacterales</taxon>
        <taxon>Paracoccaceae</taxon>
        <taxon>Paracoccus</taxon>
    </lineage>
</organism>
<dbReference type="RefSeq" id="WP_200684401.1">
    <property type="nucleotide sequence ID" value="NZ_JAEPRQ010000001.1"/>
</dbReference>
<gene>
    <name evidence="2" type="ORF">JJJ17_05740</name>
</gene>
<keyword evidence="3" id="KW-1185">Reference proteome</keyword>
<keyword evidence="1" id="KW-0472">Membrane</keyword>
<dbReference type="AlphaFoldDB" id="A0A934SDM5"/>
<reference evidence="2" key="1">
    <citation type="submission" date="2021-01" db="EMBL/GenBank/DDBJ databases">
        <title>Paracoccus amoyensis sp. nov., isolated from the surface seawater along the coast of Xiamen Island, China.</title>
        <authorList>
            <person name="Lyu L."/>
        </authorList>
    </citation>
    <scope>NUCLEOTIDE SEQUENCE</scope>
    <source>
        <strain evidence="2">MJ17</strain>
    </source>
</reference>
<feature type="transmembrane region" description="Helical" evidence="1">
    <location>
        <begin position="82"/>
        <end position="102"/>
    </location>
</feature>
<sequence length="190" mass="21171">MPLLNSLLGFLDSRSFGTVWFWLVLLGMWSVAGRGVLGVPMDVINRARAALRQQEPDSGEALHLMDWLSLTLPRWRLGLREGAVFTALVAFGLSTLGILGFAYGLEMAQALTVLLLPFLILFWMRIRLARRLTPLLTEAETGQRPLDQIAAEAVNQMIWHRRFQTLLSMGAVIAAAISGTIWVLNHPFGF</sequence>
<feature type="transmembrane region" description="Helical" evidence="1">
    <location>
        <begin position="20"/>
        <end position="44"/>
    </location>
</feature>
<evidence type="ECO:0000256" key="1">
    <source>
        <dbReference type="SAM" id="Phobius"/>
    </source>
</evidence>
<keyword evidence="1" id="KW-0812">Transmembrane</keyword>
<proteinExistence type="predicted"/>
<evidence type="ECO:0008006" key="4">
    <source>
        <dbReference type="Google" id="ProtNLM"/>
    </source>
</evidence>